<dbReference type="KEGG" id="caml:H6X83_08350"/>
<reference evidence="4 5" key="1">
    <citation type="submission" date="2020-08" db="EMBL/GenBank/DDBJ databases">
        <authorList>
            <person name="Ren C."/>
            <person name="Gu Y."/>
            <person name="Xu Y."/>
        </authorList>
    </citation>
    <scope>NUCLEOTIDE SEQUENCE [LARGE SCALE GENOMIC DNA]</scope>
    <source>
        <strain evidence="4 5">LBM18003</strain>
    </source>
</reference>
<evidence type="ECO:0000256" key="1">
    <source>
        <dbReference type="ARBA" id="ARBA00023002"/>
    </source>
</evidence>
<dbReference type="PANTHER" id="PTHR43633">
    <property type="entry name" value="ALCOHOL DEHYDROGENASE YQHD"/>
    <property type="match status" value="1"/>
</dbReference>
<organism evidence="4 5">
    <name type="scientific">Caproicibacterium amylolyticum</name>
    <dbReference type="NCBI Taxonomy" id="2766537"/>
    <lineage>
        <taxon>Bacteria</taxon>
        <taxon>Bacillati</taxon>
        <taxon>Bacillota</taxon>
        <taxon>Clostridia</taxon>
        <taxon>Eubacteriales</taxon>
        <taxon>Oscillospiraceae</taxon>
        <taxon>Caproicibacterium</taxon>
    </lineage>
</organism>
<evidence type="ECO:0000313" key="5">
    <source>
        <dbReference type="Proteomes" id="UP000516046"/>
    </source>
</evidence>
<feature type="domain" description="Alcohol dehydrogenase iron-type/glycerol dehydrogenase GldA" evidence="2">
    <location>
        <begin position="9"/>
        <end position="179"/>
    </location>
</feature>
<gene>
    <name evidence="4" type="ORF">H6X83_08350</name>
</gene>
<protein>
    <submittedName>
        <fullName evidence="4">Iron-containing alcohol dehydrogenase</fullName>
    </submittedName>
</protein>
<dbReference type="Gene3D" id="1.20.1090.10">
    <property type="entry name" value="Dehydroquinate synthase-like - alpha domain"/>
    <property type="match status" value="1"/>
</dbReference>
<dbReference type="InterPro" id="IPR044731">
    <property type="entry name" value="BDH-like"/>
</dbReference>
<dbReference type="InterPro" id="IPR001670">
    <property type="entry name" value="ADH_Fe/GldA"/>
</dbReference>
<dbReference type="RefSeq" id="WP_212506042.1">
    <property type="nucleotide sequence ID" value="NZ_CP060696.1"/>
</dbReference>
<dbReference type="GO" id="GO:0008106">
    <property type="term" value="F:alcohol dehydrogenase (NADP+) activity"/>
    <property type="evidence" value="ECO:0007669"/>
    <property type="project" value="TreeGrafter"/>
</dbReference>
<evidence type="ECO:0000259" key="2">
    <source>
        <dbReference type="Pfam" id="PF00465"/>
    </source>
</evidence>
<keyword evidence="1" id="KW-0560">Oxidoreductase</keyword>
<feature type="domain" description="Fe-containing alcohol dehydrogenase-like C-terminal" evidence="3">
    <location>
        <begin position="195"/>
        <end position="367"/>
    </location>
</feature>
<dbReference type="EMBL" id="CP060696">
    <property type="protein sequence ID" value="QNO16975.1"/>
    <property type="molecule type" value="Genomic_DNA"/>
</dbReference>
<accession>A0A7G9WE63</accession>
<name>A0A7G9WE63_9FIRM</name>
<dbReference type="AlphaFoldDB" id="A0A7G9WE63"/>
<dbReference type="GO" id="GO:1990362">
    <property type="term" value="F:butanol dehydrogenase (NAD+) activity"/>
    <property type="evidence" value="ECO:0007669"/>
    <property type="project" value="InterPro"/>
</dbReference>
<dbReference type="GO" id="GO:0046872">
    <property type="term" value="F:metal ion binding"/>
    <property type="evidence" value="ECO:0007669"/>
    <property type="project" value="InterPro"/>
</dbReference>
<dbReference type="Pfam" id="PF00465">
    <property type="entry name" value="Fe-ADH"/>
    <property type="match status" value="1"/>
</dbReference>
<dbReference type="GO" id="GO:0005829">
    <property type="term" value="C:cytosol"/>
    <property type="evidence" value="ECO:0007669"/>
    <property type="project" value="TreeGrafter"/>
</dbReference>
<dbReference type="InterPro" id="IPR056798">
    <property type="entry name" value="ADH_Fe_C"/>
</dbReference>
<evidence type="ECO:0000259" key="3">
    <source>
        <dbReference type="Pfam" id="PF25137"/>
    </source>
</evidence>
<dbReference type="PANTHER" id="PTHR43633:SF1">
    <property type="entry name" value="ALCOHOL DEHYDROGENASE YQHD"/>
    <property type="match status" value="1"/>
</dbReference>
<dbReference type="Proteomes" id="UP000516046">
    <property type="component" value="Chromosome"/>
</dbReference>
<keyword evidence="5" id="KW-1185">Reference proteome</keyword>
<dbReference type="SUPFAM" id="SSF56796">
    <property type="entry name" value="Dehydroquinate synthase-like"/>
    <property type="match status" value="1"/>
</dbReference>
<evidence type="ECO:0000313" key="4">
    <source>
        <dbReference type="EMBL" id="QNO16975.1"/>
    </source>
</evidence>
<dbReference type="FunFam" id="3.40.50.1970:FF:000003">
    <property type="entry name" value="Alcohol dehydrogenase, iron-containing"/>
    <property type="match status" value="1"/>
</dbReference>
<dbReference type="GO" id="GO:1990002">
    <property type="term" value="F:methylglyoxal reductase (NADPH) (acetol producing) activity"/>
    <property type="evidence" value="ECO:0007669"/>
    <property type="project" value="TreeGrafter"/>
</dbReference>
<dbReference type="Gene3D" id="3.40.50.1970">
    <property type="match status" value="1"/>
</dbReference>
<dbReference type="Pfam" id="PF25137">
    <property type="entry name" value="ADH_Fe_C"/>
    <property type="match status" value="1"/>
</dbReference>
<dbReference type="CDD" id="cd08187">
    <property type="entry name" value="BDH"/>
    <property type="match status" value="1"/>
</dbReference>
<sequence>MQSFEYKCPTEVVFGKDAELKTAEKIKKYGGSRVLVLYGGGSAKRSGLIDRIETVLQQAGIAAEIMGGVHPNPRLSFAREAEKRAELFGADFVLAVGGGSVIDTAKAVAIGLAHPGKDIWDFWTRKEAVTGAYPVGVVLTIPAAGSETSDSAVLTDEETKRKRGLNTDFNRPQFAVLNPELTYTLPSFQLSCGITDMLMHTLDRYFTIDRNNQLTDEIAEAVMRVIVRNGRVAHCDQTNYDAMSELMWSGSVSHNNLTGLGNEKDFSVHQLGHELSAMFDVAHGASLSAVWDSWANYVMSSAPERFARYAEKVWGVWNGETEEKAKAGIMLTVRFFRSLGMPTCFSELQGVGIQSDEVLKQLASNCMYGGERTVGTFCKLDIPAAYEIYKNANY</sequence>
<proteinExistence type="predicted"/>